<dbReference type="GO" id="GO:0052689">
    <property type="term" value="F:carboxylic ester hydrolase activity"/>
    <property type="evidence" value="ECO:0007669"/>
    <property type="project" value="TreeGrafter"/>
</dbReference>
<keyword evidence="2 4" id="KW-0378">Hydrolase</keyword>
<dbReference type="InterPro" id="IPR050654">
    <property type="entry name" value="AChE-related_enzymes"/>
</dbReference>
<dbReference type="AlphaFoldDB" id="A0A2J6TLG3"/>
<dbReference type="Pfam" id="PF00135">
    <property type="entry name" value="COesterase"/>
    <property type="match status" value="1"/>
</dbReference>
<dbReference type="OrthoDB" id="408631at2759"/>
<dbReference type="InterPro" id="IPR002018">
    <property type="entry name" value="CarbesteraseB"/>
</dbReference>
<proteinExistence type="inferred from homology"/>
<evidence type="ECO:0000259" key="3">
    <source>
        <dbReference type="Pfam" id="PF00135"/>
    </source>
</evidence>
<dbReference type="PANTHER" id="PTHR43918">
    <property type="entry name" value="ACETYLCHOLINESTERASE"/>
    <property type="match status" value="1"/>
</dbReference>
<reference evidence="4 5" key="1">
    <citation type="submission" date="2016-04" db="EMBL/GenBank/DDBJ databases">
        <title>A degradative enzymes factory behind the ericoid mycorrhizal symbiosis.</title>
        <authorList>
            <consortium name="DOE Joint Genome Institute"/>
            <person name="Martino E."/>
            <person name="Morin E."/>
            <person name="Grelet G."/>
            <person name="Kuo A."/>
            <person name="Kohler A."/>
            <person name="Daghino S."/>
            <person name="Barry K."/>
            <person name="Choi C."/>
            <person name="Cichocki N."/>
            <person name="Clum A."/>
            <person name="Copeland A."/>
            <person name="Hainaut M."/>
            <person name="Haridas S."/>
            <person name="Labutti K."/>
            <person name="Lindquist E."/>
            <person name="Lipzen A."/>
            <person name="Khouja H.-R."/>
            <person name="Murat C."/>
            <person name="Ohm R."/>
            <person name="Olson A."/>
            <person name="Spatafora J."/>
            <person name="Veneault-Fourrey C."/>
            <person name="Henrissat B."/>
            <person name="Grigoriev I."/>
            <person name="Martin F."/>
            <person name="Perotto S."/>
        </authorList>
    </citation>
    <scope>NUCLEOTIDE SEQUENCE [LARGE SCALE GENOMIC DNA]</scope>
    <source>
        <strain evidence="4 5">E</strain>
    </source>
</reference>
<evidence type="ECO:0000313" key="5">
    <source>
        <dbReference type="Proteomes" id="UP000235371"/>
    </source>
</evidence>
<dbReference type="Proteomes" id="UP000235371">
    <property type="component" value="Unassembled WGS sequence"/>
</dbReference>
<dbReference type="PANTHER" id="PTHR43918:SF4">
    <property type="entry name" value="CARBOXYLIC ESTER HYDROLASE"/>
    <property type="match status" value="1"/>
</dbReference>
<feature type="domain" description="Carboxylesterase type B" evidence="3">
    <location>
        <begin position="136"/>
        <end position="262"/>
    </location>
</feature>
<dbReference type="RefSeq" id="XP_024740751.1">
    <property type="nucleotide sequence ID" value="XM_024888330.1"/>
</dbReference>
<evidence type="ECO:0000256" key="1">
    <source>
        <dbReference type="ARBA" id="ARBA00005964"/>
    </source>
</evidence>
<evidence type="ECO:0000313" key="4">
    <source>
        <dbReference type="EMBL" id="PMD63847.1"/>
    </source>
</evidence>
<protein>
    <submittedName>
        <fullName evidence="4">Alpha/beta-hydrolase</fullName>
    </submittedName>
</protein>
<dbReference type="GeneID" id="36596406"/>
<gene>
    <name evidence="4" type="ORF">K444DRAFT_714713</name>
</gene>
<name>A0A2J6TLG3_9HELO</name>
<dbReference type="InParanoid" id="A0A2J6TLG3"/>
<dbReference type="InterPro" id="IPR029058">
    <property type="entry name" value="AB_hydrolase_fold"/>
</dbReference>
<organism evidence="4 5">
    <name type="scientific">Hyaloscypha bicolor E</name>
    <dbReference type="NCBI Taxonomy" id="1095630"/>
    <lineage>
        <taxon>Eukaryota</taxon>
        <taxon>Fungi</taxon>
        <taxon>Dikarya</taxon>
        <taxon>Ascomycota</taxon>
        <taxon>Pezizomycotina</taxon>
        <taxon>Leotiomycetes</taxon>
        <taxon>Helotiales</taxon>
        <taxon>Hyaloscyphaceae</taxon>
        <taxon>Hyaloscypha</taxon>
        <taxon>Hyaloscypha bicolor</taxon>
    </lineage>
</organism>
<dbReference type="SUPFAM" id="SSF53474">
    <property type="entry name" value="alpha/beta-Hydrolases"/>
    <property type="match status" value="1"/>
</dbReference>
<keyword evidence="5" id="KW-1185">Reference proteome</keyword>
<comment type="similarity">
    <text evidence="1">Belongs to the type-B carboxylesterase/lipase family.</text>
</comment>
<dbReference type="STRING" id="1095630.A0A2J6TLG3"/>
<sequence>MFSCFFAQRQSSYRNQYTTLLPFLPFWEAFSSPPTTKVLNGNYYGAYSPTYGQYMFLGTPTPCHHDAWVLGNYISEDCLKLNVIKPSGIKAGVEFQWLSRFTAGGCRQLEALIPDRICLLLCSSPLTYLRAAIVARLALHWIRENLAIFSGDPSKVIIWRGGGSAGAASVGVQLAAYGGKEKGLFRAGICGSGGPINSKRYSNPTAWKPYYKNITDTANRTNSTDGLGCVLKVPVDVLSSVFNSATASASFEAQIDGDFVHEFGTNFDECSMFGIKGVDNDSEALAVVRAFGSGDATANTIAALYPDILRAAAFGGDLTRHAPRRYAAKIVGSTEFNGLNVETDVAQFQGVVFLLKIIGEMRYKTVVAVNPFANKPEAFTQFARLMSRSWVSFINDVDPNNSAG</sequence>
<dbReference type="EMBL" id="KZ613777">
    <property type="protein sequence ID" value="PMD63847.1"/>
    <property type="molecule type" value="Genomic_DNA"/>
</dbReference>
<evidence type="ECO:0000256" key="2">
    <source>
        <dbReference type="ARBA" id="ARBA00022801"/>
    </source>
</evidence>
<dbReference type="Gene3D" id="3.40.50.1820">
    <property type="entry name" value="alpha/beta hydrolase"/>
    <property type="match status" value="1"/>
</dbReference>
<accession>A0A2J6TLG3</accession>